<dbReference type="KEGG" id="mis:MICPUN_62968"/>
<keyword evidence="4" id="KW-1185">Reference proteome</keyword>
<feature type="compositionally biased region" description="Gly residues" evidence="1">
    <location>
        <begin position="827"/>
        <end position="836"/>
    </location>
</feature>
<dbReference type="RefSeq" id="XP_002509351.1">
    <property type="nucleotide sequence ID" value="XM_002509305.1"/>
</dbReference>
<organism evidence="3 4">
    <name type="scientific">Micromonas commoda (strain RCC299 / NOUM17 / CCMP2709)</name>
    <name type="common">Picoplanktonic green alga</name>
    <dbReference type="NCBI Taxonomy" id="296587"/>
    <lineage>
        <taxon>Eukaryota</taxon>
        <taxon>Viridiplantae</taxon>
        <taxon>Chlorophyta</taxon>
        <taxon>Mamiellophyceae</taxon>
        <taxon>Mamiellales</taxon>
        <taxon>Mamiellaceae</taxon>
        <taxon>Micromonas</taxon>
    </lineage>
</organism>
<dbReference type="STRING" id="296587.C1FJJ2"/>
<reference evidence="3 4" key="1">
    <citation type="journal article" date="2009" name="Science">
        <title>Green evolution and dynamic adaptations revealed by genomes of the marine picoeukaryotes Micromonas.</title>
        <authorList>
            <person name="Worden A.Z."/>
            <person name="Lee J.H."/>
            <person name="Mock T."/>
            <person name="Rouze P."/>
            <person name="Simmons M.P."/>
            <person name="Aerts A.L."/>
            <person name="Allen A.E."/>
            <person name="Cuvelier M.L."/>
            <person name="Derelle E."/>
            <person name="Everett M.V."/>
            <person name="Foulon E."/>
            <person name="Grimwood J."/>
            <person name="Gundlach H."/>
            <person name="Henrissat B."/>
            <person name="Napoli C."/>
            <person name="McDonald S.M."/>
            <person name="Parker M.S."/>
            <person name="Rombauts S."/>
            <person name="Salamov A."/>
            <person name="Von Dassow P."/>
            <person name="Badger J.H."/>
            <person name="Coutinho P.M."/>
            <person name="Demir E."/>
            <person name="Dubchak I."/>
            <person name="Gentemann C."/>
            <person name="Eikrem W."/>
            <person name="Gready J.E."/>
            <person name="John U."/>
            <person name="Lanier W."/>
            <person name="Lindquist E.A."/>
            <person name="Lucas S."/>
            <person name="Mayer K.F."/>
            <person name="Moreau H."/>
            <person name="Not F."/>
            <person name="Otillar R."/>
            <person name="Panaud O."/>
            <person name="Pangilinan J."/>
            <person name="Paulsen I."/>
            <person name="Piegu B."/>
            <person name="Poliakov A."/>
            <person name="Robbens S."/>
            <person name="Schmutz J."/>
            <person name="Toulza E."/>
            <person name="Wyss T."/>
            <person name="Zelensky A."/>
            <person name="Zhou K."/>
            <person name="Armbrust E.V."/>
            <person name="Bhattacharya D."/>
            <person name="Goodenough U.W."/>
            <person name="Van de Peer Y."/>
            <person name="Grigoriev I.V."/>
        </authorList>
    </citation>
    <scope>NUCLEOTIDE SEQUENCE [LARGE SCALE GENOMIC DNA]</scope>
    <source>
        <strain evidence="4">RCC299 / NOUM17</strain>
    </source>
</reference>
<feature type="region of interest" description="Disordered" evidence="1">
    <location>
        <begin position="802"/>
        <end position="836"/>
    </location>
</feature>
<dbReference type="CDD" id="cd00038">
    <property type="entry name" value="CAP_ED"/>
    <property type="match status" value="1"/>
</dbReference>
<dbReference type="SUPFAM" id="SSF51206">
    <property type="entry name" value="cAMP-binding domain-like"/>
    <property type="match status" value="1"/>
</dbReference>
<feature type="region of interest" description="Disordered" evidence="1">
    <location>
        <begin position="425"/>
        <end position="447"/>
    </location>
</feature>
<gene>
    <name evidence="3" type="ORF">MICPUN_62968</name>
</gene>
<evidence type="ECO:0000313" key="3">
    <source>
        <dbReference type="EMBL" id="ACO70609.1"/>
    </source>
</evidence>
<feature type="region of interest" description="Disordered" evidence="1">
    <location>
        <begin position="1"/>
        <end position="35"/>
    </location>
</feature>
<feature type="compositionally biased region" description="Acidic residues" evidence="1">
    <location>
        <begin position="156"/>
        <end position="167"/>
    </location>
</feature>
<feature type="region of interest" description="Disordered" evidence="1">
    <location>
        <begin position="209"/>
        <end position="248"/>
    </location>
</feature>
<feature type="compositionally biased region" description="Basic residues" evidence="1">
    <location>
        <begin position="177"/>
        <end position="186"/>
    </location>
</feature>
<feature type="region of interest" description="Disordered" evidence="1">
    <location>
        <begin position="137"/>
        <end position="193"/>
    </location>
</feature>
<feature type="compositionally biased region" description="Basic and acidic residues" evidence="1">
    <location>
        <begin position="802"/>
        <end position="823"/>
    </location>
</feature>
<feature type="region of interest" description="Disordered" evidence="1">
    <location>
        <begin position="50"/>
        <end position="76"/>
    </location>
</feature>
<evidence type="ECO:0000256" key="1">
    <source>
        <dbReference type="SAM" id="MobiDB-lite"/>
    </source>
</evidence>
<dbReference type="GeneID" id="8248236"/>
<dbReference type="EMBL" id="CP001577">
    <property type="protein sequence ID" value="ACO70609.1"/>
    <property type="molecule type" value="Genomic_DNA"/>
</dbReference>
<dbReference type="InterPro" id="IPR000595">
    <property type="entry name" value="cNMP-bd_dom"/>
</dbReference>
<dbReference type="AlphaFoldDB" id="C1FJJ2"/>
<feature type="domain" description="Cyclic nucleotide-binding" evidence="2">
    <location>
        <begin position="574"/>
        <end position="690"/>
    </location>
</feature>
<dbReference type="Proteomes" id="UP000002009">
    <property type="component" value="Chromosome 12"/>
</dbReference>
<protein>
    <recommendedName>
        <fullName evidence="2">Cyclic nucleotide-binding domain-containing protein</fullName>
    </recommendedName>
</protein>
<dbReference type="InterPro" id="IPR014710">
    <property type="entry name" value="RmlC-like_jellyroll"/>
</dbReference>
<accession>C1FJJ2</accession>
<sequence>MVGFPRDVSPADVDSPGPTPSERPPRPQSSAKRASSLLSVPWRFFRERSAARARRREEETRRAGIRREQRRAERERLRERVLSGALGCYPLSRAVLASEGRVLTDLNRNARLIDGDAAGIRPGDVVVSSMMEDAGFLAPLDEDEDEDDQARRVDDDLNGSDDDDDLNDTAGDAPRRPGLRRGRRSGRAPAPRYTHEPRVYFVLRGRVDVLAPGPGPAKDPTSDGEDEKNEMNEKETGRKKRREGRDAKVRHGVWHRAVGLGPGACFSAPLQAMHGAECPGGARAVAGGKGLRLLTVPMSIVRRNGSAAVMETCRRETMELIRAVPWLAWIEPAWVRGFVIDSFVLERRGDPPDARYVPVSADGSSGESPAGLDVPLVRAGEAPRAMRVVTEGAVTGAGNGGVVTAGGVFHEISLAGAHAVFADSLDGEDGKKDGDGDGGGVSEGRLSSREWTAVTDAVARIAPTECIAMRLDRLRAHAARSAYVARSLERNEGAKALRASLLDRVVRSDDVITDEDLVAMGILADANALRGHVPWRIGAAPVGTPGGPVPDPSSAPHGSVRREKIRAALKESLAFEGAEDATLDKAIAEMRELSLARGDLLAEEGGECWGLCVLERGELSLYRSTPDPRRDRSATGAYQELVGRVGRGYVAGEIPVMFNTPNDATVVATHVDDDTRTRLWGLSRAQCERLWGKRDERWRVKENALFAPFPRELPVFRAMERVRLEHQKRVLERAKAGLPPLARTASSAELCLRALPHGLGGTLLESVISRASPVHRLEASRVNEAIERTNAFIEDVRLAREAREERDRIQRERAARRAERDAEVAASGGGGSDGDE</sequence>
<dbReference type="Gene3D" id="2.60.120.10">
    <property type="entry name" value="Jelly Rolls"/>
    <property type="match status" value="1"/>
</dbReference>
<proteinExistence type="predicted"/>
<dbReference type="InParanoid" id="C1FJJ2"/>
<evidence type="ECO:0000313" key="4">
    <source>
        <dbReference type="Proteomes" id="UP000002009"/>
    </source>
</evidence>
<name>C1FJJ2_MICCC</name>
<dbReference type="PROSITE" id="PS50042">
    <property type="entry name" value="CNMP_BINDING_3"/>
    <property type="match status" value="1"/>
</dbReference>
<evidence type="ECO:0000259" key="2">
    <source>
        <dbReference type="PROSITE" id="PS50042"/>
    </source>
</evidence>
<dbReference type="InterPro" id="IPR018490">
    <property type="entry name" value="cNMP-bd_dom_sf"/>
</dbReference>